<evidence type="ECO:0000256" key="1">
    <source>
        <dbReference type="ARBA" id="ARBA00004141"/>
    </source>
</evidence>
<keyword evidence="3" id="KW-0813">Transport</keyword>
<comment type="subcellular location">
    <subcellularLocation>
        <location evidence="1">Membrane</location>
        <topology evidence="1">Multi-pass membrane protein</topology>
    </subcellularLocation>
</comment>
<evidence type="ECO:0000256" key="5">
    <source>
        <dbReference type="ARBA" id="ARBA00022741"/>
    </source>
</evidence>
<comment type="similarity">
    <text evidence="2">Belongs to the ABC transporter superfamily. ABCC family. Conjugate transporter (TC 3.A.1.208) subfamily.</text>
</comment>
<name>A0A8H8CI96_PSICU</name>
<evidence type="ECO:0000256" key="8">
    <source>
        <dbReference type="ARBA" id="ARBA00023136"/>
    </source>
</evidence>
<feature type="region of interest" description="Disordered" evidence="9">
    <location>
        <begin position="1"/>
        <end position="46"/>
    </location>
</feature>
<dbReference type="InterPro" id="IPR050173">
    <property type="entry name" value="ABC_transporter_C-like"/>
</dbReference>
<proteinExistence type="inferred from homology"/>
<evidence type="ECO:0000313" key="13">
    <source>
        <dbReference type="EMBL" id="KAG5167402.1"/>
    </source>
</evidence>
<dbReference type="PROSITE" id="PS50929">
    <property type="entry name" value="ABC_TM1F"/>
    <property type="match status" value="2"/>
</dbReference>
<dbReference type="EMBL" id="JAFIQS010000007">
    <property type="protein sequence ID" value="KAG5167402.1"/>
    <property type="molecule type" value="Genomic_DNA"/>
</dbReference>
<dbReference type="FunFam" id="3.40.50.300:FF:000565">
    <property type="entry name" value="ABC bile acid transporter"/>
    <property type="match status" value="1"/>
</dbReference>
<dbReference type="GO" id="GO:0016887">
    <property type="term" value="F:ATP hydrolysis activity"/>
    <property type="evidence" value="ECO:0007669"/>
    <property type="project" value="InterPro"/>
</dbReference>
<dbReference type="Pfam" id="PF00664">
    <property type="entry name" value="ABC_membrane"/>
    <property type="match status" value="3"/>
</dbReference>
<evidence type="ECO:0000256" key="3">
    <source>
        <dbReference type="ARBA" id="ARBA00022448"/>
    </source>
</evidence>
<dbReference type="InterPro" id="IPR017871">
    <property type="entry name" value="ABC_transporter-like_CS"/>
</dbReference>
<feature type="transmembrane region" description="Helical" evidence="10">
    <location>
        <begin position="221"/>
        <end position="241"/>
    </location>
</feature>
<dbReference type="CDD" id="cd18597">
    <property type="entry name" value="ABC_6TM_YOR1_D1_like"/>
    <property type="match status" value="1"/>
</dbReference>
<dbReference type="PANTHER" id="PTHR24223:SF456">
    <property type="entry name" value="MULTIDRUG RESISTANCE-ASSOCIATED PROTEIN LETHAL(2)03659"/>
    <property type="match status" value="1"/>
</dbReference>
<dbReference type="FunFam" id="3.40.50.300:FF:000997">
    <property type="entry name" value="Multidrug resistance-associated protein 1"/>
    <property type="match status" value="1"/>
</dbReference>
<evidence type="ECO:0000256" key="7">
    <source>
        <dbReference type="ARBA" id="ARBA00022989"/>
    </source>
</evidence>
<dbReference type="InterPro" id="IPR027417">
    <property type="entry name" value="P-loop_NTPase"/>
</dbReference>
<evidence type="ECO:0000256" key="9">
    <source>
        <dbReference type="SAM" id="MobiDB-lite"/>
    </source>
</evidence>
<dbReference type="PROSITE" id="PS50893">
    <property type="entry name" value="ABC_TRANSPORTER_2"/>
    <property type="match status" value="2"/>
</dbReference>
<evidence type="ECO:0000259" key="11">
    <source>
        <dbReference type="PROSITE" id="PS50893"/>
    </source>
</evidence>
<keyword evidence="4 10" id="KW-0812">Transmembrane</keyword>
<dbReference type="InterPro" id="IPR003593">
    <property type="entry name" value="AAA+_ATPase"/>
</dbReference>
<feature type="region of interest" description="Disordered" evidence="9">
    <location>
        <begin position="451"/>
        <end position="497"/>
    </location>
</feature>
<accession>A0A8H8CI96</accession>
<dbReference type="Gene3D" id="3.40.50.300">
    <property type="entry name" value="P-loop containing nucleotide triphosphate hydrolases"/>
    <property type="match status" value="2"/>
</dbReference>
<feature type="transmembrane region" description="Helical" evidence="10">
    <location>
        <begin position="817"/>
        <end position="844"/>
    </location>
</feature>
<evidence type="ECO:0000256" key="6">
    <source>
        <dbReference type="ARBA" id="ARBA00022840"/>
    </source>
</evidence>
<dbReference type="Pfam" id="PF00005">
    <property type="entry name" value="ABC_tran"/>
    <property type="match status" value="2"/>
</dbReference>
<dbReference type="FunFam" id="1.20.1560.10:FF:000006">
    <property type="entry name" value="ATP-binding cassette, sub-family C (CFTR/MRP), member 9"/>
    <property type="match status" value="1"/>
</dbReference>
<evidence type="ECO:0008006" key="14">
    <source>
        <dbReference type="Google" id="ProtNLM"/>
    </source>
</evidence>
<dbReference type="SUPFAM" id="SSF90123">
    <property type="entry name" value="ABC transporter transmembrane region"/>
    <property type="match status" value="2"/>
</dbReference>
<feature type="transmembrane region" description="Helical" evidence="10">
    <location>
        <begin position="865"/>
        <end position="888"/>
    </location>
</feature>
<dbReference type="CDD" id="cd03250">
    <property type="entry name" value="ABCC_MRP_domain1"/>
    <property type="match status" value="1"/>
</dbReference>
<dbReference type="PROSITE" id="PS00211">
    <property type="entry name" value="ABC_TRANSPORTER_1"/>
    <property type="match status" value="2"/>
</dbReference>
<dbReference type="Gene3D" id="1.20.1560.10">
    <property type="entry name" value="ABC transporter type 1, transmembrane domain"/>
    <property type="match status" value="3"/>
</dbReference>
<feature type="transmembrane region" description="Helical" evidence="10">
    <location>
        <begin position="321"/>
        <end position="348"/>
    </location>
</feature>
<evidence type="ECO:0000259" key="12">
    <source>
        <dbReference type="PROSITE" id="PS50929"/>
    </source>
</evidence>
<feature type="transmembrane region" description="Helical" evidence="10">
    <location>
        <begin position="770"/>
        <end position="797"/>
    </location>
</feature>
<feature type="compositionally biased region" description="Basic and acidic residues" evidence="9">
    <location>
        <begin position="484"/>
        <end position="497"/>
    </location>
</feature>
<dbReference type="SUPFAM" id="SSF52540">
    <property type="entry name" value="P-loop containing nucleoside triphosphate hydrolases"/>
    <property type="match status" value="2"/>
</dbReference>
<evidence type="ECO:0000256" key="2">
    <source>
        <dbReference type="ARBA" id="ARBA00009726"/>
    </source>
</evidence>
<feature type="transmembrane region" description="Helical" evidence="10">
    <location>
        <begin position="121"/>
        <end position="141"/>
    </location>
</feature>
<dbReference type="InterPro" id="IPR003439">
    <property type="entry name" value="ABC_transporter-like_ATP-bd"/>
</dbReference>
<comment type="caution">
    <text evidence="13">The sequence shown here is derived from an EMBL/GenBank/DDBJ whole genome shotgun (WGS) entry which is preliminary data.</text>
</comment>
<keyword evidence="6" id="KW-0067">ATP-binding</keyword>
<reference evidence="13" key="1">
    <citation type="submission" date="2021-02" db="EMBL/GenBank/DDBJ databases">
        <title>Psilocybe cubensis genome.</title>
        <authorList>
            <person name="Mckernan K.J."/>
            <person name="Crawford S."/>
            <person name="Trippe A."/>
            <person name="Kane L.T."/>
            <person name="Mclaughlin S."/>
        </authorList>
    </citation>
    <scope>NUCLEOTIDE SEQUENCE [LARGE SCALE GENOMIC DNA]</scope>
    <source>
        <strain evidence="13">MGC-MH-2018</strain>
    </source>
</reference>
<feature type="compositionally biased region" description="Basic and acidic residues" evidence="9">
    <location>
        <begin position="451"/>
        <end position="461"/>
    </location>
</feature>
<feature type="domain" description="ABC transporter" evidence="11">
    <location>
        <begin position="1056"/>
        <end position="1296"/>
    </location>
</feature>
<evidence type="ECO:0000256" key="4">
    <source>
        <dbReference type="ARBA" id="ARBA00022692"/>
    </source>
</evidence>
<evidence type="ECO:0000256" key="10">
    <source>
        <dbReference type="SAM" id="Phobius"/>
    </source>
</evidence>
<feature type="domain" description="ABC transmembrane type-1" evidence="12">
    <location>
        <begin position="775"/>
        <end position="1027"/>
    </location>
</feature>
<dbReference type="GO" id="GO:0016020">
    <property type="term" value="C:membrane"/>
    <property type="evidence" value="ECO:0007669"/>
    <property type="project" value="UniProtKB-SubCell"/>
</dbReference>
<feature type="transmembrane region" description="Helical" evidence="10">
    <location>
        <begin position="968"/>
        <end position="990"/>
    </location>
</feature>
<protein>
    <recommendedName>
        <fullName evidence="14">Multidrug resistance-associated ABC transporter</fullName>
    </recommendedName>
</protein>
<feature type="transmembrane region" description="Helical" evidence="10">
    <location>
        <begin position="161"/>
        <end position="181"/>
    </location>
</feature>
<feature type="compositionally biased region" description="Basic and acidic residues" evidence="9">
    <location>
        <begin position="10"/>
        <end position="35"/>
    </location>
</feature>
<feature type="compositionally biased region" description="Basic residues" evidence="9">
    <location>
        <begin position="462"/>
        <end position="473"/>
    </location>
</feature>
<dbReference type="PANTHER" id="PTHR24223">
    <property type="entry name" value="ATP-BINDING CASSETTE SUB-FAMILY C"/>
    <property type="match status" value="1"/>
</dbReference>
<gene>
    <name evidence="13" type="ORF">JR316_007751</name>
</gene>
<keyword evidence="5" id="KW-0547">Nucleotide-binding</keyword>
<dbReference type="GO" id="GO:0140359">
    <property type="term" value="F:ABC-type transporter activity"/>
    <property type="evidence" value="ECO:0007669"/>
    <property type="project" value="InterPro"/>
</dbReference>
<dbReference type="InterPro" id="IPR036640">
    <property type="entry name" value="ABC1_TM_sf"/>
</dbReference>
<dbReference type="InterPro" id="IPR011527">
    <property type="entry name" value="ABC1_TM_dom"/>
</dbReference>
<organism evidence="13">
    <name type="scientific">Psilocybe cubensis</name>
    <name type="common">Psychedelic mushroom</name>
    <name type="synonym">Stropharia cubensis</name>
    <dbReference type="NCBI Taxonomy" id="181762"/>
    <lineage>
        <taxon>Eukaryota</taxon>
        <taxon>Fungi</taxon>
        <taxon>Dikarya</taxon>
        <taxon>Basidiomycota</taxon>
        <taxon>Agaricomycotina</taxon>
        <taxon>Agaricomycetes</taxon>
        <taxon>Agaricomycetidae</taxon>
        <taxon>Agaricales</taxon>
        <taxon>Agaricineae</taxon>
        <taxon>Strophariaceae</taxon>
        <taxon>Psilocybe</taxon>
    </lineage>
</organism>
<dbReference type="CDD" id="cd03244">
    <property type="entry name" value="ABCC_MRP_domain2"/>
    <property type="match status" value="1"/>
</dbReference>
<feature type="domain" description="ABC transmembrane type-1" evidence="12">
    <location>
        <begin position="66"/>
        <end position="383"/>
    </location>
</feature>
<sequence length="1315" mass="146284">MEQNFYSRCPSEKRPRHMRDLVDSSIESEKEDTADPAKNSSQPGNSPVYDESVFKALHQTFFRRIWWSGLLLLASDTLKTTTPLVNKVLLTWLTESYVFSKLTQPERDAAVSAGFSPPKGVGYGIGLAFAIFIMQEASSLMANHYVLSQYIYTIDYPDAHLWLAAMTTGLYVRTAIIGNIFRKSLRLSGKSRTEHSVGKITTLISTDATRMDGLSYIGHQVWEAPVQLILGIGLLIGNIGYSALVGVAVFVVSLPVQTILVAIMYNQARKGIKITDQRVRLTTEVLQGIRLIKVYGWQKFYIDGIVKLRQQEIRRVGKSSIAVALLLAMFSFVPELAAVLSFITYALTKHDLNIAIIFSSLQLFNIIRIPLLLLPFAFSTVAEAAVALNRFTEFLTADELGEPYLIDPTQPLALKLDASFEWDTVPSLLDDDAKKEDDKDDPQKALAKVVEEKKKRKEEAKKKKQDAKKKKSGKTGEDELPVVDPKDQPDNASSEEKPFGLENLHIEIQKGSFVAIVGRVGSGKSSVLQAMIGEMKKTNGDVTFGGTIAYVPQSPWIRNATVRENIVFGCKDDDERFEEVIRACSLEHDLQILPHGERTEIGEKGITLSGGQKARVSLARAAYSQSDIVLLDDPLSAVDAYVGKNILEQCLLQGPLATRTRILVTHALHVLHTTDYIYVMDHGKIVEQGTYNDLVANSTVFSHLIEEYGNDLSGENRNKTSTNITQAGTGKSNKTIKDDVDDALMQAEERNTGAVSWEVWKKYLEMAGGLYWVPIIFGLLFLSQANNVATSLFLGFWTGDTIHHFTQGDYMAVYGSLGASGAVLTFLLTWAFIISGLIASLNLYKLALARVIHSPVSFFDTTPMGTIGLVFYVFPFLGIIFAPLGIFGGQTSRFTVTVVALQRIYWLECIFKLRGFKSDLWNLYAETLTGLSTIRAYGEQNRSIKDAQHGLDMENRAFIMTIAMQRWLALRLEFFGNILVLGIGLFGAGLRTSVTPSKISVVMTYTLSAEMISLFAQSEQNMNAVERVLHYTELPSERDDAEPIEPPESWPAEGIITFRDVKMAYRDNLPLVLKGISFKTTAGEKIGIVGRTGSGKSSLIQALLRLVEPQEGEIEIDGVDILRLHFNTLRTRIAFVPQDTTLFLGTLRENLDPLGLRTDAELISILQRAWLLPKDGPVDPSVEAKFSLDSVVGDEGSNYSVGERQLLALCRALVKNSRIIILDEATSSVDAETDSKLQRTIQHEFASSTLLCIAHRLNTIAHYDRIIVMDDGRIAEFDTVLNLFDRADSIFRSLCEEAHLRRDDILKLRQEHFSK</sequence>
<dbReference type="GO" id="GO:0005524">
    <property type="term" value="F:ATP binding"/>
    <property type="evidence" value="ECO:0007669"/>
    <property type="project" value="UniProtKB-KW"/>
</dbReference>
<keyword evidence="7 10" id="KW-1133">Transmembrane helix</keyword>
<feature type="domain" description="ABC transporter" evidence="11">
    <location>
        <begin position="483"/>
        <end position="707"/>
    </location>
</feature>
<keyword evidence="8 10" id="KW-0472">Membrane</keyword>
<dbReference type="SMART" id="SM00382">
    <property type="entry name" value="AAA"/>
    <property type="match status" value="2"/>
</dbReference>